<feature type="region of interest" description="Disordered" evidence="1">
    <location>
        <begin position="496"/>
        <end position="538"/>
    </location>
</feature>
<proteinExistence type="predicted"/>
<feature type="compositionally biased region" description="Polar residues" evidence="1">
    <location>
        <begin position="511"/>
        <end position="523"/>
    </location>
</feature>
<sequence length="704" mass="80204">MNNIKSMPLKELQEMENLKRFKESQDVKIDWKSILDSESYNIVMSQCEELSCAAELVLFPMLISVAHFMGTKATVKIDTDWTEPTSLMCLLVARRGERKTCALQRTKQSCTVLEKEIRAMEHLNREGEGCSDDKVISLIDEHNIQTDLNKTLKCSEGNPLIIIDDFKETLDTIENSSDIFTNAKLKEIYGCGMENQFRRHMNFVGTIQALDVHCVFENRDRIAMFDRALIVCCKNFAESTKDTTGETNSTQTILSSVRNVHSVQSDQTYTFNSGGQAEFSRCLGIFQRMKKMYVDNKMVFGSINQAGGHLARLSAILTALRNGVAMGNNSAYLPSRIIDKETVKRAYQIVRFIVQQKLCLFASKADDEWPEIAEDNQNTTWATETDNQSEKSIHVTTTGNYADEYEDDVMEISQNGGRVDRIIAGKNEIPSKSFVNDYYADSPHQSYPENEMVVVKNRYPPPPSNMHDVTFSNGKPEMDNRLMQYFVPITSSVPQMSRSMGPSQMEAHGSNIPSKSDSPNMSHIPSPKPTVVHSNVKQRGKKTFRASHKCLLPPYEGCVFDADDEVFFQQCANKIKKLLLTHGAVVTASYACQYRLFPPVPMDMRQKSPRTSHPSWAASRFFERLEGLEIGTMHVLRGHSVRFLKETYVKMSDRGKDLLKRLRILQEEYEETFPESTVFDELKLMQMKRDNEENIMNDIVFNNQ</sequence>
<evidence type="ECO:0000313" key="3">
    <source>
        <dbReference type="Proteomes" id="UP000596742"/>
    </source>
</evidence>
<comment type="caution">
    <text evidence="2">The sequence shown here is derived from an EMBL/GenBank/DDBJ whole genome shotgun (WGS) entry which is preliminary data.</text>
</comment>
<keyword evidence="3" id="KW-1185">Reference proteome</keyword>
<evidence type="ECO:0008006" key="4">
    <source>
        <dbReference type="Google" id="ProtNLM"/>
    </source>
</evidence>
<protein>
    <recommendedName>
        <fullName evidence="4">DUF3987 domain-containing protein</fullName>
    </recommendedName>
</protein>
<dbReference type="EMBL" id="UYJE01003336">
    <property type="protein sequence ID" value="VDI18432.1"/>
    <property type="molecule type" value="Genomic_DNA"/>
</dbReference>
<gene>
    <name evidence="2" type="ORF">MGAL_10B050846</name>
</gene>
<reference evidence="2" key="1">
    <citation type="submission" date="2018-11" db="EMBL/GenBank/DDBJ databases">
        <authorList>
            <person name="Alioto T."/>
            <person name="Alioto T."/>
        </authorList>
    </citation>
    <scope>NUCLEOTIDE SEQUENCE</scope>
</reference>
<dbReference type="Proteomes" id="UP000596742">
    <property type="component" value="Unassembled WGS sequence"/>
</dbReference>
<dbReference type="AlphaFoldDB" id="A0A8B6DDC9"/>
<name>A0A8B6DDC9_MYTGA</name>
<evidence type="ECO:0000313" key="2">
    <source>
        <dbReference type="EMBL" id="VDI18432.1"/>
    </source>
</evidence>
<dbReference type="OrthoDB" id="6418715at2759"/>
<organism evidence="2 3">
    <name type="scientific">Mytilus galloprovincialis</name>
    <name type="common">Mediterranean mussel</name>
    <dbReference type="NCBI Taxonomy" id="29158"/>
    <lineage>
        <taxon>Eukaryota</taxon>
        <taxon>Metazoa</taxon>
        <taxon>Spiralia</taxon>
        <taxon>Lophotrochozoa</taxon>
        <taxon>Mollusca</taxon>
        <taxon>Bivalvia</taxon>
        <taxon>Autobranchia</taxon>
        <taxon>Pteriomorphia</taxon>
        <taxon>Mytilida</taxon>
        <taxon>Mytiloidea</taxon>
        <taxon>Mytilidae</taxon>
        <taxon>Mytilinae</taxon>
        <taxon>Mytilus</taxon>
    </lineage>
</organism>
<accession>A0A8B6DDC9</accession>
<evidence type="ECO:0000256" key="1">
    <source>
        <dbReference type="SAM" id="MobiDB-lite"/>
    </source>
</evidence>